<accession>A0A382ACE6</accession>
<evidence type="ECO:0000313" key="3">
    <source>
        <dbReference type="EMBL" id="SVA99215.1"/>
    </source>
</evidence>
<dbReference type="SUPFAM" id="SSF51735">
    <property type="entry name" value="NAD(P)-binding Rossmann-fold domains"/>
    <property type="match status" value="1"/>
</dbReference>
<dbReference type="PANTHER" id="PTHR43574">
    <property type="entry name" value="EPIMERASE-RELATED"/>
    <property type="match status" value="1"/>
</dbReference>
<keyword evidence="1" id="KW-0520">NAD</keyword>
<sequence>MKRVFITGSAGFIGFHLSKLLLEEGFRVQGFDGMTDYYDVQLKRHRHEILLQDTAFTATEALLEDEQVLSSTVEEFQPDVIIHLAAQAGVRYSLQKPRIYLESNLIGTFNVMEAARELGVKHLLMASTSSVYGSNEQMPFMETDKTDTQLSIYAATKKANESMAHAYAHLWNLPTTMFRFFTVYGPLGRPDLALFKFVDAILDDRPIDIYNNGEMYRDFTYVDDLVRGIFLLMSAVPERPSKIEDIIEGDSLSPVAPFRVVNIGNADKVNLLNFIDAIENELQIKAKRNYMDMQKGDVPGTWANIDLLKRLTGYQPQTNYREGISKFISWFRNYYQK</sequence>
<feature type="domain" description="NAD-dependent epimerase/dehydratase" evidence="2">
    <location>
        <begin position="4"/>
        <end position="236"/>
    </location>
</feature>
<proteinExistence type="predicted"/>
<evidence type="ECO:0000259" key="2">
    <source>
        <dbReference type="Pfam" id="PF01370"/>
    </source>
</evidence>
<gene>
    <name evidence="3" type="ORF">METZ01_LOCUS152069</name>
</gene>
<organism evidence="3">
    <name type="scientific">marine metagenome</name>
    <dbReference type="NCBI Taxonomy" id="408172"/>
    <lineage>
        <taxon>unclassified sequences</taxon>
        <taxon>metagenomes</taxon>
        <taxon>ecological metagenomes</taxon>
    </lineage>
</organism>
<dbReference type="AlphaFoldDB" id="A0A382ACE6"/>
<dbReference type="PRINTS" id="PR01713">
    <property type="entry name" value="NUCEPIMERASE"/>
</dbReference>
<dbReference type="Pfam" id="PF01370">
    <property type="entry name" value="Epimerase"/>
    <property type="match status" value="1"/>
</dbReference>
<dbReference type="InterPro" id="IPR036291">
    <property type="entry name" value="NAD(P)-bd_dom_sf"/>
</dbReference>
<reference evidence="3" key="1">
    <citation type="submission" date="2018-05" db="EMBL/GenBank/DDBJ databases">
        <authorList>
            <person name="Lanie J.A."/>
            <person name="Ng W.-L."/>
            <person name="Kazmierczak K.M."/>
            <person name="Andrzejewski T.M."/>
            <person name="Davidsen T.M."/>
            <person name="Wayne K.J."/>
            <person name="Tettelin H."/>
            <person name="Glass J.I."/>
            <person name="Rusch D."/>
            <person name="Podicherti R."/>
            <person name="Tsui H.-C.T."/>
            <person name="Winkler M.E."/>
        </authorList>
    </citation>
    <scope>NUCLEOTIDE SEQUENCE</scope>
</reference>
<dbReference type="EMBL" id="UINC01024810">
    <property type="protein sequence ID" value="SVA99215.1"/>
    <property type="molecule type" value="Genomic_DNA"/>
</dbReference>
<evidence type="ECO:0000256" key="1">
    <source>
        <dbReference type="ARBA" id="ARBA00023027"/>
    </source>
</evidence>
<name>A0A382ACE6_9ZZZZ</name>
<dbReference type="Gene3D" id="3.40.50.720">
    <property type="entry name" value="NAD(P)-binding Rossmann-like Domain"/>
    <property type="match status" value="1"/>
</dbReference>
<dbReference type="InterPro" id="IPR001509">
    <property type="entry name" value="Epimerase_deHydtase"/>
</dbReference>
<protein>
    <recommendedName>
        <fullName evidence="2">NAD-dependent epimerase/dehydratase domain-containing protein</fullName>
    </recommendedName>
</protein>